<dbReference type="EMBL" id="CP141059">
    <property type="protein sequence ID" value="WQQ25579.1"/>
    <property type="molecule type" value="Genomic_DNA"/>
</dbReference>
<evidence type="ECO:0000256" key="5">
    <source>
        <dbReference type="SAM" id="SignalP"/>
    </source>
</evidence>
<accession>A0ABZ0ZP38</accession>
<feature type="domain" description="Sulfatase N-terminal" evidence="6">
    <location>
        <begin position="43"/>
        <end position="369"/>
    </location>
</feature>
<evidence type="ECO:0000256" key="2">
    <source>
        <dbReference type="ARBA" id="ARBA00022729"/>
    </source>
</evidence>
<dbReference type="Gene3D" id="3.30.1120.10">
    <property type="match status" value="1"/>
</dbReference>
<feature type="signal peptide" evidence="5">
    <location>
        <begin position="1"/>
        <end position="24"/>
    </location>
</feature>
<comment type="similarity">
    <text evidence="1">Belongs to the sulfatase family.</text>
</comment>
<proteinExistence type="inferred from homology"/>
<dbReference type="PANTHER" id="PTHR43108">
    <property type="entry name" value="N-ACETYLGLUCOSAMINE-6-SULFATASE FAMILY MEMBER"/>
    <property type="match status" value="1"/>
</dbReference>
<dbReference type="Proteomes" id="UP001327225">
    <property type="component" value="Chromosome"/>
</dbReference>
<dbReference type="CDD" id="cd16147">
    <property type="entry name" value="G6S"/>
    <property type="match status" value="1"/>
</dbReference>
<dbReference type="SUPFAM" id="SSF53649">
    <property type="entry name" value="Alkaline phosphatase-like"/>
    <property type="match status" value="1"/>
</dbReference>
<dbReference type="PROSITE" id="PS00523">
    <property type="entry name" value="SULFATASE_1"/>
    <property type="match status" value="1"/>
</dbReference>
<evidence type="ECO:0000256" key="4">
    <source>
        <dbReference type="ARBA" id="ARBA00023180"/>
    </source>
</evidence>
<evidence type="ECO:0000256" key="1">
    <source>
        <dbReference type="ARBA" id="ARBA00008779"/>
    </source>
</evidence>
<name>A0ABZ0ZP38_9ACTN</name>
<dbReference type="InterPro" id="IPR000917">
    <property type="entry name" value="Sulfatase_N"/>
</dbReference>
<evidence type="ECO:0000256" key="3">
    <source>
        <dbReference type="ARBA" id="ARBA00022801"/>
    </source>
</evidence>
<keyword evidence="3" id="KW-0378">Hydrolase</keyword>
<dbReference type="PANTHER" id="PTHR43108:SF8">
    <property type="entry name" value="SD21168P"/>
    <property type="match status" value="1"/>
</dbReference>
<protein>
    <submittedName>
        <fullName evidence="7">Sulfatase</fullName>
    </submittedName>
</protein>
<reference evidence="8" key="1">
    <citation type="submission" date="2023-12" db="EMBL/GenBank/DDBJ databases">
        <title>Novel species in genus Nocardioides.</title>
        <authorList>
            <person name="Zhou H."/>
        </authorList>
    </citation>
    <scope>NUCLEOTIDE SEQUENCE [LARGE SCALE GENOMIC DNA]</scope>
    <source>
        <strain evidence="8">HM61</strain>
    </source>
</reference>
<evidence type="ECO:0000259" key="6">
    <source>
        <dbReference type="Pfam" id="PF00884"/>
    </source>
</evidence>
<dbReference type="InterPro" id="IPR024607">
    <property type="entry name" value="Sulfatase_CS"/>
</dbReference>
<keyword evidence="4" id="KW-0325">Glycoprotein</keyword>
<dbReference type="Gene3D" id="3.40.720.10">
    <property type="entry name" value="Alkaline Phosphatase, subunit A"/>
    <property type="match status" value="1"/>
</dbReference>
<dbReference type="InterPro" id="IPR017850">
    <property type="entry name" value="Alkaline_phosphatase_core_sf"/>
</dbReference>
<evidence type="ECO:0000313" key="7">
    <source>
        <dbReference type="EMBL" id="WQQ25579.1"/>
    </source>
</evidence>
<organism evidence="7 8">
    <name type="scientific">Nocardioides bizhenqiangii</name>
    <dbReference type="NCBI Taxonomy" id="3095076"/>
    <lineage>
        <taxon>Bacteria</taxon>
        <taxon>Bacillati</taxon>
        <taxon>Actinomycetota</taxon>
        <taxon>Actinomycetes</taxon>
        <taxon>Propionibacteriales</taxon>
        <taxon>Nocardioidaceae</taxon>
        <taxon>Nocardioides</taxon>
    </lineage>
</organism>
<sequence>MSGTRGAFVAVLLATVAVLTSAPAVVRDPSSSAPTEMNRAGRPNVVVILTDDMRADELRFLPKTRRLLVNQGVRFSNAISPHPMCCPARAELVTGQYGQNNGVRHNTGRWGGAKRLRNPDNNIGRWLQAAGYRTSYHGKFLNGYERLRPRQKPAGWTLWDAQMGGIYSYRWGRFFNGDRVRNEYVTDTMTERTDDAFRMFAVGRAPFFTVINHVAPHVALTRPYLPRWQRKYDDAYRGVRPTSFGAPSFNEQRIGDLPRGLRMPKVSRARVAALFHARVRSLRSVDDAVAATVARLDRLGELANTYIVFTSDNGYALGEHRLSSKNFLFDEVLDVPLVVRGPGFAPGTVDQTPVSLVDLVASIVDWAGATPGRRLDGVSIDRLRDDDRRPARDTILVQTGDRRPDDTPGWDYRGVTTTRYLFGHRAGKPGTGILFDRRRDPYALHNRFWDRDYRAIRRALTHRTRVLSRCAGSGCNRVFGRLPQPR</sequence>
<dbReference type="Pfam" id="PF00884">
    <property type="entry name" value="Sulfatase"/>
    <property type="match status" value="1"/>
</dbReference>
<evidence type="ECO:0000313" key="8">
    <source>
        <dbReference type="Proteomes" id="UP001327225"/>
    </source>
</evidence>
<keyword evidence="2 5" id="KW-0732">Signal</keyword>
<keyword evidence="8" id="KW-1185">Reference proteome</keyword>
<feature type="chain" id="PRO_5045467084" evidence="5">
    <location>
        <begin position="25"/>
        <end position="486"/>
    </location>
</feature>
<gene>
    <name evidence="7" type="ORF">SHK19_16630</name>
</gene>
<dbReference type="RefSeq" id="WP_322936896.1">
    <property type="nucleotide sequence ID" value="NZ_CP141059.1"/>
</dbReference>